<reference evidence="1 2" key="1">
    <citation type="submission" date="2016-12" db="EMBL/GenBank/DDBJ databases">
        <title>Trade-off between light-utilization and light-protection in marine flavobacteria.</title>
        <authorList>
            <person name="Kumagai Y."/>
            <person name="Yoshizawa S."/>
            <person name="Kogure K."/>
            <person name="Iwasaki W."/>
        </authorList>
    </citation>
    <scope>NUCLEOTIDE SEQUENCE [LARGE SCALE GENOMIC DNA]</scope>
    <source>
        <strain evidence="1 2">NBRC 108759</strain>
    </source>
</reference>
<evidence type="ECO:0000313" key="2">
    <source>
        <dbReference type="Proteomes" id="UP000238882"/>
    </source>
</evidence>
<keyword evidence="2" id="KW-1185">Reference proteome</keyword>
<proteinExistence type="predicted"/>
<dbReference type="RefSeq" id="WP_105017207.1">
    <property type="nucleotide sequence ID" value="NZ_MSCN01000001.1"/>
</dbReference>
<evidence type="ECO:0008006" key="3">
    <source>
        <dbReference type="Google" id="ProtNLM"/>
    </source>
</evidence>
<organism evidence="1 2">
    <name type="scientific">Polaribacter porphyrae</name>
    <dbReference type="NCBI Taxonomy" id="1137780"/>
    <lineage>
        <taxon>Bacteria</taxon>
        <taxon>Pseudomonadati</taxon>
        <taxon>Bacteroidota</taxon>
        <taxon>Flavobacteriia</taxon>
        <taxon>Flavobacteriales</taxon>
        <taxon>Flavobacteriaceae</taxon>
    </lineage>
</organism>
<comment type="caution">
    <text evidence="1">The sequence shown here is derived from an EMBL/GenBank/DDBJ whole genome shotgun (WGS) entry which is preliminary data.</text>
</comment>
<protein>
    <recommendedName>
        <fullName evidence="3">GLPGLI family protein</fullName>
    </recommendedName>
</protein>
<dbReference type="Pfam" id="PF09697">
    <property type="entry name" value="Porph_ging"/>
    <property type="match status" value="2"/>
</dbReference>
<accession>A0A2S7WSN1</accession>
<dbReference type="AlphaFoldDB" id="A0A2S7WSN1"/>
<gene>
    <name evidence="1" type="ORF">BTO18_16110</name>
</gene>
<dbReference type="Proteomes" id="UP000238882">
    <property type="component" value="Unassembled WGS sequence"/>
</dbReference>
<dbReference type="NCBIfam" id="TIGR01200">
    <property type="entry name" value="GLPGLI"/>
    <property type="match status" value="1"/>
</dbReference>
<sequence length="253" mass="29864">MKSKILLVFLPLLFISNVLLSQNKKHYAKAKVSYEVKTHMDKTKKSYKLMLTRMPEFVKKIETIASEFDFSLMLNDSISIFFLEKKLFSDNNAASFAIIDAGYYGRVKQKADNFLTEELQESFGRFLVSRSYQKWELHKETKQIGEYLCFKATTFHTTTNPKGKIFKWNFTAWYTPQLPYKFGPIGYGNLPGLIIELQGDKFTYGVKKIEFYKDGEKSKKNKMPRLKRLKRITEDEFEKLAAEDEKRWRKRND</sequence>
<evidence type="ECO:0000313" key="1">
    <source>
        <dbReference type="EMBL" id="PQJ80605.1"/>
    </source>
</evidence>
<name>A0A2S7WSN1_9FLAO</name>
<dbReference type="OrthoDB" id="1429333at2"/>
<dbReference type="InterPro" id="IPR005901">
    <property type="entry name" value="GLPGLI"/>
</dbReference>
<dbReference type="EMBL" id="MSCN01000001">
    <property type="protein sequence ID" value="PQJ80605.1"/>
    <property type="molecule type" value="Genomic_DNA"/>
</dbReference>